<dbReference type="GO" id="GO:0005525">
    <property type="term" value="F:GTP binding"/>
    <property type="evidence" value="ECO:0007669"/>
    <property type="project" value="InterPro"/>
</dbReference>
<name>A0A9W8NKE0_9PEZI</name>
<feature type="coiled-coil region" evidence="1">
    <location>
        <begin position="334"/>
        <end position="368"/>
    </location>
</feature>
<dbReference type="InterPro" id="IPR006073">
    <property type="entry name" value="GTP-bd"/>
</dbReference>
<dbReference type="Proteomes" id="UP001148614">
    <property type="component" value="Unassembled WGS sequence"/>
</dbReference>
<accession>A0A9W8NKE0</accession>
<keyword evidence="2" id="KW-0472">Membrane</keyword>
<feature type="transmembrane region" description="Helical" evidence="2">
    <location>
        <begin position="379"/>
        <end position="412"/>
    </location>
</feature>
<proteinExistence type="predicted"/>
<evidence type="ECO:0000313" key="5">
    <source>
        <dbReference type="Proteomes" id="UP001148614"/>
    </source>
</evidence>
<reference evidence="4" key="1">
    <citation type="submission" date="2022-07" db="EMBL/GenBank/DDBJ databases">
        <title>Genome Sequence of Xylaria arbuscula.</title>
        <authorList>
            <person name="Buettner E."/>
        </authorList>
    </citation>
    <scope>NUCLEOTIDE SEQUENCE</scope>
    <source>
        <strain evidence="4">VT107</strain>
    </source>
</reference>
<evidence type="ECO:0000256" key="1">
    <source>
        <dbReference type="SAM" id="Coils"/>
    </source>
</evidence>
<dbReference type="SUPFAM" id="SSF52540">
    <property type="entry name" value="P-loop containing nucleoside triphosphate hydrolases"/>
    <property type="match status" value="1"/>
</dbReference>
<evidence type="ECO:0000256" key="2">
    <source>
        <dbReference type="SAM" id="Phobius"/>
    </source>
</evidence>
<dbReference type="VEuPathDB" id="FungiDB:F4678DRAFT_464897"/>
<keyword evidence="5" id="KW-1185">Reference proteome</keyword>
<evidence type="ECO:0000313" key="4">
    <source>
        <dbReference type="EMBL" id="KAJ3578444.1"/>
    </source>
</evidence>
<dbReference type="AlphaFoldDB" id="A0A9W8NKE0"/>
<dbReference type="EMBL" id="JANPWZ010000213">
    <property type="protein sequence ID" value="KAJ3578444.1"/>
    <property type="molecule type" value="Genomic_DNA"/>
</dbReference>
<gene>
    <name evidence="4" type="ORF">NPX13_g2123</name>
</gene>
<keyword evidence="2" id="KW-1133">Transmembrane helix</keyword>
<comment type="caution">
    <text evidence="4">The sequence shown here is derived from an EMBL/GenBank/DDBJ whole genome shotgun (WGS) entry which is preliminary data.</text>
</comment>
<dbReference type="Pfam" id="PF01926">
    <property type="entry name" value="MMR_HSR1"/>
    <property type="match status" value="1"/>
</dbReference>
<dbReference type="InterPro" id="IPR027417">
    <property type="entry name" value="P-loop_NTPase"/>
</dbReference>
<keyword evidence="2" id="KW-0812">Transmembrane</keyword>
<keyword evidence="1" id="KW-0175">Coiled coil</keyword>
<organism evidence="4 5">
    <name type="scientific">Xylaria arbuscula</name>
    <dbReference type="NCBI Taxonomy" id="114810"/>
    <lineage>
        <taxon>Eukaryota</taxon>
        <taxon>Fungi</taxon>
        <taxon>Dikarya</taxon>
        <taxon>Ascomycota</taxon>
        <taxon>Pezizomycotina</taxon>
        <taxon>Sordariomycetes</taxon>
        <taxon>Xylariomycetidae</taxon>
        <taxon>Xylariales</taxon>
        <taxon>Xylariaceae</taxon>
        <taxon>Xylaria</taxon>
    </lineage>
</organism>
<feature type="domain" description="G" evidence="3">
    <location>
        <begin position="2"/>
        <end position="54"/>
    </location>
</feature>
<protein>
    <recommendedName>
        <fullName evidence="3">G domain-containing protein</fullName>
    </recommendedName>
</protein>
<evidence type="ECO:0000259" key="3">
    <source>
        <dbReference type="Pfam" id="PF01926"/>
    </source>
</evidence>
<dbReference type="Gene3D" id="3.40.50.300">
    <property type="entry name" value="P-loop containing nucleotide triphosphate hydrolases"/>
    <property type="match status" value="1"/>
</dbReference>
<sequence length="447" mass="50072">MGGTGTGKTSFISALTGQDEGIVHGLSSGTTNVAISNVECKGQVVQLIDTPGFNGTWQSDDDILREIAFILSKVFVHNYQVIGVLYLHRISDNRISGSTLRGFRMLEKICGFATAPRIFLVSTMWNQLHENIAARREAEARMVELRITHDYWQPLSERGSRITRFWANTTSAVIILADIIDLGDKLDKQPLQIQRELVIEDKGLYETGAGRELLSFYGITEHVPVTNGKVNGRGKNKTNPICGSRTDLMISLQSLADERERAYRGALEQIKGQRGFLAKEVHRNDLLHERLQNNHQTMSENLHELQAEWTMKKEQLDRDQRLHRRRRDSIDRDFRELKEEQRHVEELYDQLDKENKEQLERVDEAVQVLKKREVMKRNLLPFLGILAGGGVIAAGAVTGITPLIGVGTGLAISSIDKVNMSRRQGGKETSGYLTAADLASSVEDASG</sequence>